<dbReference type="Proteomes" id="UP000297245">
    <property type="component" value="Unassembled WGS sequence"/>
</dbReference>
<evidence type="ECO:0000313" key="2">
    <source>
        <dbReference type="EMBL" id="THU89499.1"/>
    </source>
</evidence>
<reference evidence="2 3" key="1">
    <citation type="journal article" date="2019" name="Nat. Ecol. Evol.">
        <title>Megaphylogeny resolves global patterns of mushroom evolution.</title>
        <authorList>
            <person name="Varga T."/>
            <person name="Krizsan K."/>
            <person name="Foldi C."/>
            <person name="Dima B."/>
            <person name="Sanchez-Garcia M."/>
            <person name="Sanchez-Ramirez S."/>
            <person name="Szollosi G.J."/>
            <person name="Szarkandi J.G."/>
            <person name="Papp V."/>
            <person name="Albert L."/>
            <person name="Andreopoulos W."/>
            <person name="Angelini C."/>
            <person name="Antonin V."/>
            <person name="Barry K.W."/>
            <person name="Bougher N.L."/>
            <person name="Buchanan P."/>
            <person name="Buyck B."/>
            <person name="Bense V."/>
            <person name="Catcheside P."/>
            <person name="Chovatia M."/>
            <person name="Cooper J."/>
            <person name="Damon W."/>
            <person name="Desjardin D."/>
            <person name="Finy P."/>
            <person name="Geml J."/>
            <person name="Haridas S."/>
            <person name="Hughes K."/>
            <person name="Justo A."/>
            <person name="Karasinski D."/>
            <person name="Kautmanova I."/>
            <person name="Kiss B."/>
            <person name="Kocsube S."/>
            <person name="Kotiranta H."/>
            <person name="LaButti K.M."/>
            <person name="Lechner B.E."/>
            <person name="Liimatainen K."/>
            <person name="Lipzen A."/>
            <person name="Lukacs Z."/>
            <person name="Mihaltcheva S."/>
            <person name="Morgado L.N."/>
            <person name="Niskanen T."/>
            <person name="Noordeloos M.E."/>
            <person name="Ohm R.A."/>
            <person name="Ortiz-Santana B."/>
            <person name="Ovrebo C."/>
            <person name="Racz N."/>
            <person name="Riley R."/>
            <person name="Savchenko A."/>
            <person name="Shiryaev A."/>
            <person name="Soop K."/>
            <person name="Spirin V."/>
            <person name="Szebenyi C."/>
            <person name="Tomsovsky M."/>
            <person name="Tulloss R.E."/>
            <person name="Uehling J."/>
            <person name="Grigoriev I.V."/>
            <person name="Vagvolgyi C."/>
            <person name="Papp T."/>
            <person name="Martin F.M."/>
            <person name="Miettinen O."/>
            <person name="Hibbett D.S."/>
            <person name="Nagy L.G."/>
        </authorList>
    </citation>
    <scope>NUCLEOTIDE SEQUENCE [LARGE SCALE GENOMIC DNA]</scope>
    <source>
        <strain evidence="2 3">CBS 962.96</strain>
    </source>
</reference>
<evidence type="ECO:0000313" key="3">
    <source>
        <dbReference type="Proteomes" id="UP000297245"/>
    </source>
</evidence>
<accession>A0A4S8LK04</accession>
<dbReference type="Pfam" id="PF14214">
    <property type="entry name" value="Helitron_like_N"/>
    <property type="match status" value="1"/>
</dbReference>
<dbReference type="InterPro" id="IPR025476">
    <property type="entry name" value="Helitron_helicase-like"/>
</dbReference>
<sequence>QLADRRFQTHLSFIFVMHNILLVRRSTSRTRLAVQRSWWPTAAQTMDDIDDAALMRFRNHLVDRKNRKDSTLVKPRDEKEQAIMKLLRHVQYVDDHLEGSVGNVAMMREQIRAITRDSGTPSLFFTLNPADGHNPIMSFLAGKDIDIDALFDKPDSRFSSMDRLRTLAENPVAGAQFFHLMVDELIGKFLGLNRPDIRGVFGRVRFYYGVVE</sequence>
<evidence type="ECO:0000259" key="1">
    <source>
        <dbReference type="Pfam" id="PF14214"/>
    </source>
</evidence>
<dbReference type="OrthoDB" id="432234at2759"/>
<organism evidence="2 3">
    <name type="scientific">Dendrothele bispora (strain CBS 962.96)</name>
    <dbReference type="NCBI Taxonomy" id="1314807"/>
    <lineage>
        <taxon>Eukaryota</taxon>
        <taxon>Fungi</taxon>
        <taxon>Dikarya</taxon>
        <taxon>Basidiomycota</taxon>
        <taxon>Agaricomycotina</taxon>
        <taxon>Agaricomycetes</taxon>
        <taxon>Agaricomycetidae</taxon>
        <taxon>Agaricales</taxon>
        <taxon>Agaricales incertae sedis</taxon>
        <taxon>Dendrothele</taxon>
    </lineage>
</organism>
<feature type="domain" description="Helitron helicase-like" evidence="1">
    <location>
        <begin position="5"/>
        <end position="212"/>
    </location>
</feature>
<gene>
    <name evidence="2" type="ORF">K435DRAFT_621346</name>
</gene>
<feature type="non-terminal residue" evidence="2">
    <location>
        <position position="212"/>
    </location>
</feature>
<proteinExistence type="predicted"/>
<dbReference type="EMBL" id="ML179365">
    <property type="protein sequence ID" value="THU89499.1"/>
    <property type="molecule type" value="Genomic_DNA"/>
</dbReference>
<dbReference type="AlphaFoldDB" id="A0A4S8LK04"/>
<protein>
    <recommendedName>
        <fullName evidence="1">Helitron helicase-like domain-containing protein</fullName>
    </recommendedName>
</protein>
<feature type="non-terminal residue" evidence="2">
    <location>
        <position position="1"/>
    </location>
</feature>
<keyword evidence="3" id="KW-1185">Reference proteome</keyword>
<name>A0A4S8LK04_DENBC</name>